<feature type="compositionally biased region" description="Polar residues" evidence="1">
    <location>
        <begin position="2728"/>
        <end position="2739"/>
    </location>
</feature>
<evidence type="ECO:0000313" key="2">
    <source>
        <dbReference type="EMBL" id="VEL32461.1"/>
    </source>
</evidence>
<evidence type="ECO:0000256" key="1">
    <source>
        <dbReference type="SAM" id="MobiDB-lite"/>
    </source>
</evidence>
<organism evidence="2 3">
    <name type="scientific">Protopolystoma xenopodis</name>
    <dbReference type="NCBI Taxonomy" id="117903"/>
    <lineage>
        <taxon>Eukaryota</taxon>
        <taxon>Metazoa</taxon>
        <taxon>Spiralia</taxon>
        <taxon>Lophotrochozoa</taxon>
        <taxon>Platyhelminthes</taxon>
        <taxon>Monogenea</taxon>
        <taxon>Polyopisthocotylea</taxon>
        <taxon>Polystomatidea</taxon>
        <taxon>Polystomatidae</taxon>
        <taxon>Protopolystoma</taxon>
    </lineage>
</organism>
<feature type="region of interest" description="Disordered" evidence="1">
    <location>
        <begin position="2728"/>
        <end position="2749"/>
    </location>
</feature>
<accession>A0A3S5CSB2</accession>
<sequence length="4023" mass="441421">MQTPILTTASKALLVQPVINTVDAQAYVSTPCLTQLIQVDPRVENVAIQCEVSVVLQSPISNANHSTQTPLAELSTKVCQAQLPAEGKYFTMQVKLEPAKREQQTEALQMEPERKSTKDVFLQTDLNVRIEASEIEFVYTPAVISVQTSQTQTGQKMFTMGTQADFYDSKPEHISSGVQATKLTKEIDSSCNFSVIEEVPVSFVKKIIQKTVLPETVPTSSIDLQTPDPERFEAFCQSTVYSQVKTSEAQTSILPRSVDAQTEHVPPLDIPPIAVKVNKKVQAFMGPKLTDTQTQMGPICSTFWTQTVDPTPIEKDLLDSGIQTMRIEKVGKKLQVAIASQVSDVMAQLVQPTSTVVTCNKLQQASILHEVVDVQLQLGIIQSTVAVQAESLSIPPLKETQNNFSQTDPQPVHRTLDDQACLYLESTVITVEKEIAQTVMAPIVTTSEAVASQTSQFGAKEAWCQVDRREAWVDASLEHTELPPPRANLGSQTLTRETVEKMVQVRQTSNVTDTLAESVSPVSPMTSNSAIQTDLIQLTGKKLQVHLMPDLESKVIQTDQVPKSQAEARWVTETHNLSMQTIGVETQSKELQASLAPVHSQKDMMKRNVETQAELALAQKRADTVGKKLQVNIRPETLDTQIQSGIITKTTGTQSIAEPKADASSSFVLVEKKVPQRIETPKDKSSASCQTTQIECFEAFCQGGEPETSIPLPYMIGKKLQVNLLPPSKEAQVQTGILMRSADTQCDPEPTVRGQVEHRNKKLQVSLKPDSLASETQHEVSLASAIVQVSSQLDTRGVSVQTLMIPKGVDATCDYLVPAEIPIVKAQEKVQQAFSLRAPGQSTTSCQTLKIAQFDTECQHIFMPQMAVQVASQTQPTETIGKKLQVNILPELVTTAMQSEVVKLAQVKEISAQTESITKQGKKMQAQILLTTSETQTQTGIIHQSIFTQCAYEPVESKAKGMQILIKPVCSAAQTQVGVSCRHDSTQTDFPQAITVVPRPETHNIHVQASRQPQIVDDVCDFAPFEEEPVKRSRQLAQKAAPLASIDAPCQTHEREYADAFCQLSQAVPIKIPSIDAESQVWAPELLGKKIQVQIVPENRQEFSQTEQEHVLPTAIKLAQTASVGQQTLAVATFGKKMQVQILSPGVETQTQTGILLKDMASQSEPKRESSVGRKLQVNIKPITVETQVQHGTIMHVADVQAALAPVSQSIGVQVVQTTGDVDASCSFVIQEDVPVRLEPQMTQKEAAPREVEKLAVECQTIKAASIDASCLNVISVPILSTGTQSVHTELSQKATQVKVEPSLLNDFTQTESTGDIAAVHKVQVEKLGKKMQVRISPLCGEAQTQTGILLKDIKVQADLITMETKMEKTAVQSQTQKAPLVDAFCQIVQTSETVSSAMQTVAMEMVGKKLQVKINPELIDSQAQAIEVFVPVEKSIASTQTLEATVTPTAQLLNASMQTIEVATLGKKLQVCIEEPKLPQFTQTDISLQEHSAVHYESEKFDKLPASDRGVQVHLRNEVIDASLDSPPLPEVEVSHTRISAVPLPLKPVLEESSSQTFAMQFYEAFSQSPKAQEPTPVIKPSLVDSSVLHVQPTVSQYEKGIQKDTEVSSKFLQVELEVRKAVKPVETQTIPSEISDARSHLVTVRPAPPTASLSMQTETSLYHDEFCQYLIPVSEQPAPHTVAMVNKKVMALMQPLVSDVQTQSGRILTSRAVQSEPSLADESTYAKRSYQEPFPLVSINVITADAEANFQAEQLEKINKKLQVLIEPIKLDVMTQLSQLTESRGIQSTKLPSIESFCEYIPPEPLQASTIPSMRQQAAIPSSRELPSKMSETQTMDKQQYDAFLQCNLAPVSVPSESKACYFGGFRPSLHDLQTQASILQTSRGAQTLQIETRDEEHDMRHKKSQTSFCISQVDTQTMVGVITSSIGSQARLLEKETQSKPEMTIKPIRGDTEEKRTQTSPLAPQRDVQTYSRVLTESVGSQHETDTVIVGSAVDFLAGGPRFNKRVQTTITSTSLQAHTQAGVEMCNAWTQSEASVAICDDAVAQPLRPTAMRDSSCQAVVESAIRLGKKLQVNIKAQSVEATSQTIETETTKMTIQDSSFSYSKALQTTVDQQAQHIEAALEQAIQTDIRDIDDSFVSFDVPTPVSVEKIGKKLQVRPQTDEKSSQIDEIRETPVTIEVSRQEAPIPRDVTDSFVNYLQPIPSTIKRLPQEMQFSPETCDVGITTRHSTEVDTSLAYQIDKLGKKLQVSPIVDEASTQTDSHAAVTLEARAVQASAACQEVGLQSSRLVQIEASVSCIDEVMSVDRKLQVSPQVTSASTQMTEQTALIAQLASLSPDTTSVGVDTLWTPMESVYVQAVVESKTVVASNFFLVEKDVEVVTPLRVQQAIAPVQRKVEEAFCQSVEQQASREAQTPASVAQIDAQAQVSRMMALHEVQTEPLATVGVCKKLQVYPHTASQATQVELLRGDPTDQVEQVKPRKADKSNQAEQLIKTIDMNIQVEETSVKMVPKTSQHESSMQTEMPIMLGKKMQVNITEPVTNAQLAHEADGPASRPIATSRKRLQADLAPSQSSVEIQTGQVVNSRGIQTSPLLTSSQAKTDGIKIGKKLQVNITPERRDAIMQAEPTSVDRVVDKTCVYVTESQYLEVDSDVVLQREAREQRATRSTLDFEAQDSGVQVDLRYINLQEAFCQFSPRLVGAEVQASVETIPKKFQVNLLSELPASNTSTSQTQTDPASGVRVTDGATSPPVISSYSEYACETRGKKLQVGSTQGLFSLDHFELACQTEQSGVELVTSEAQMVASGPNGMLVNAEMLTEPLPWLRFDPTAWDLAPVSLRRDPMTDSAIQTMSRHPTTDACLGTDDESDEWWLSTLSRHQIVDQLCEFTAPRSALEYQMMIERSDKQMQVETETQQIIHPLQRAPTSPGCTQTDPPTDVAVASRVNRKLQVGVPCLEEKKENDFPTYADKLTHATASSDSYPIMEEVGVQTSIIKSKSQLVNKKVQVGTSKLGIPSEAISELDGTTGAHHELPANFSQFMISVKDVSTQEEEALGLSPEVTEKVTVVQSHYEQTISQSTRGLQHRPEFTDRLVQTHSLSGFVVDSLASFETPQANLYIMSPTESQNVRQASVQTSEDDEIARVSTPFRRSVRIQKGPSAFDIGIVDSHSTSVTRQVPTQEASLDKELTTHIIMTETLAYTQKGTSVSSYTTMDTGIKDDETIRPKMYDSYSHYIVGQRSAAVTASTSQRSSPRSSTGFSPIHFQPSKVAKSDAVSWGTQCSPVMLAGVTQTPLRYEQLDGWSGTGFTDRSLLGSPEHFPVLRTGPGRQVRRSPEVDELLEGSFQVQPQLVNVASQYDPRVSPPSDLDTASGIQVATGVGEDEGVNGEDEYISMTRRTITSITRLPTRGTRTARGMISHKTQTNNLAAASMPSFFSNGEEQMQPMRPSAPRSYTSRLRVHVAGSRGRSVESSLSSSAVHIRGSSYPARYVSETELVVEAAPPGGTGLYGYDSDTASLDSAYQVLLQAWGPRRLYARIRRSMAQQFGEAVSYDQGIQWAGTTSTTYSDSGRLSEAKTQYVGKTPGETSVGQWGGLVNSSVQTDTNWLQLRQSRPPHRNKRIQRGHSFVSWLPALSGTVPRCMSVYTAYVSPEPASLDHVYPPVPPSTPGPTYATPSHVYQSYTRTHSPCTVEKPGVHHHHHHHHHKESHYQEHLAQNVQSQANMTTMTFSECMQKRSRYDNSCPTCGGPYYGPRSSSESAVLGRDTMATRHTRDWQLPVTHMKSDVTQTAGQAGTQIPVYMSDFELQLHSPQLRISDDSTGISIVTWRSGSEHGMDEVWIDSPGQLVELKIEAVKSPEGMETLKAPQAFYEGILQTVYYNPLARSPEDVYMSLSKAIASGHIVLGNEAGASSEPRTYIQPVWRTSDMKRRRHLVHGFALSGESSDRLLSVNEAIKMGVISTQTGEVVLPPSTTDERMSSQASRLTVRQAIQLGVLHTEPAEAETSLNNLDPEHRYRINPYGDAR</sequence>
<name>A0A3S5CSB2_9PLAT</name>
<dbReference type="EMBL" id="CAAALY010244208">
    <property type="protein sequence ID" value="VEL32461.1"/>
    <property type="molecule type" value="Genomic_DNA"/>
</dbReference>
<feature type="compositionally biased region" description="Low complexity" evidence="1">
    <location>
        <begin position="3246"/>
        <end position="3261"/>
    </location>
</feature>
<dbReference type="Proteomes" id="UP000784294">
    <property type="component" value="Unassembled WGS sequence"/>
</dbReference>
<reference evidence="2" key="1">
    <citation type="submission" date="2018-11" db="EMBL/GenBank/DDBJ databases">
        <authorList>
            <consortium name="Pathogen Informatics"/>
        </authorList>
    </citation>
    <scope>NUCLEOTIDE SEQUENCE</scope>
</reference>
<dbReference type="OrthoDB" id="18740at2759"/>
<keyword evidence="3" id="KW-1185">Reference proteome</keyword>
<evidence type="ECO:0000313" key="3">
    <source>
        <dbReference type="Proteomes" id="UP000784294"/>
    </source>
</evidence>
<proteinExistence type="predicted"/>
<gene>
    <name evidence="2" type="ORF">PXEA_LOCUS25901</name>
</gene>
<feature type="region of interest" description="Disordered" evidence="1">
    <location>
        <begin position="3244"/>
        <end position="3263"/>
    </location>
</feature>
<protein>
    <submittedName>
        <fullName evidence="2">Uncharacterized protein</fullName>
    </submittedName>
</protein>
<comment type="caution">
    <text evidence="2">The sequence shown here is derived from an EMBL/GenBank/DDBJ whole genome shotgun (WGS) entry which is preliminary data.</text>
</comment>